<evidence type="ECO:0008006" key="4">
    <source>
        <dbReference type="Google" id="ProtNLM"/>
    </source>
</evidence>
<organism evidence="2 3">
    <name type="scientific">Sphaerobolus stellatus (strain SS14)</name>
    <dbReference type="NCBI Taxonomy" id="990650"/>
    <lineage>
        <taxon>Eukaryota</taxon>
        <taxon>Fungi</taxon>
        <taxon>Dikarya</taxon>
        <taxon>Basidiomycota</taxon>
        <taxon>Agaricomycotina</taxon>
        <taxon>Agaricomycetes</taxon>
        <taxon>Phallomycetidae</taxon>
        <taxon>Geastrales</taxon>
        <taxon>Sphaerobolaceae</taxon>
        <taxon>Sphaerobolus</taxon>
    </lineage>
</organism>
<dbReference type="HOGENOM" id="CLU_372622_0_0_1"/>
<feature type="compositionally biased region" description="Polar residues" evidence="1">
    <location>
        <begin position="49"/>
        <end position="63"/>
    </location>
</feature>
<accession>A0A0C9VM17</accession>
<evidence type="ECO:0000256" key="1">
    <source>
        <dbReference type="SAM" id="MobiDB-lite"/>
    </source>
</evidence>
<keyword evidence="3" id="KW-1185">Reference proteome</keyword>
<dbReference type="PROSITE" id="PS00018">
    <property type="entry name" value="EF_HAND_1"/>
    <property type="match status" value="1"/>
</dbReference>
<reference evidence="2 3" key="1">
    <citation type="submission" date="2014-06" db="EMBL/GenBank/DDBJ databases">
        <title>Evolutionary Origins and Diversification of the Mycorrhizal Mutualists.</title>
        <authorList>
            <consortium name="DOE Joint Genome Institute"/>
            <consortium name="Mycorrhizal Genomics Consortium"/>
            <person name="Kohler A."/>
            <person name="Kuo A."/>
            <person name="Nagy L.G."/>
            <person name="Floudas D."/>
            <person name="Copeland A."/>
            <person name="Barry K.W."/>
            <person name="Cichocki N."/>
            <person name="Veneault-Fourrey C."/>
            <person name="LaButti K."/>
            <person name="Lindquist E.A."/>
            <person name="Lipzen A."/>
            <person name="Lundell T."/>
            <person name="Morin E."/>
            <person name="Murat C."/>
            <person name="Riley R."/>
            <person name="Ohm R."/>
            <person name="Sun H."/>
            <person name="Tunlid A."/>
            <person name="Henrissat B."/>
            <person name="Grigoriev I.V."/>
            <person name="Hibbett D.S."/>
            <person name="Martin F."/>
        </authorList>
    </citation>
    <scope>NUCLEOTIDE SEQUENCE [LARGE SCALE GENOMIC DNA]</scope>
    <source>
        <strain evidence="2 3">SS14</strain>
    </source>
</reference>
<gene>
    <name evidence="2" type="ORF">M422DRAFT_258587</name>
</gene>
<dbReference type="InterPro" id="IPR018247">
    <property type="entry name" value="EF_Hand_1_Ca_BS"/>
</dbReference>
<name>A0A0C9VM17_SPHS4</name>
<dbReference type="AlphaFoldDB" id="A0A0C9VM17"/>
<dbReference type="OrthoDB" id="2122982at2759"/>
<dbReference type="EMBL" id="KN837158">
    <property type="protein sequence ID" value="KIJ38716.1"/>
    <property type="molecule type" value="Genomic_DNA"/>
</dbReference>
<protein>
    <recommendedName>
        <fullName evidence="4">EF-hand domain-containing protein</fullName>
    </recommendedName>
</protein>
<feature type="region of interest" description="Disordered" evidence="1">
    <location>
        <begin position="1"/>
        <end position="71"/>
    </location>
</feature>
<sequence>MSIRNLYRNMRHSEDTGSEPYLNHKKPSLFPSLRRGTSEPSADDHHGSAENSLKIANNSSPKSLPSMFENIDGDHKLDKDDKLTAAHALVDWRKIQSQDRKKYEDKIDGIEERLSVPESEAYGAVLEAGKTLLDNFPDISGPAGKFLEESALLMKALDLVQNIHPFISVAVVAFKAVFLLEMNRRANDAKVMVIFIEMKDMMQAVIQLRDITKLDAERKTADGYSLTERLEVIMKGTADDIINCGNACDAYSKKRLIVRVLKSPVWDVRLAQFADAFNRRRQQISFLLSLYSASGVTKANESLERIETILNRISNAVSPEESQLQTLINRKGGTELCRNDDRTLLELVNIERRQKFPMPDGQPDQFSHISGIDSKMMNIQALKEDLGIEPDVAIERNKSLFERKLEIQTKQIVGEVQSIVYRESDRIINTISKSLQGPHDKLIDPDVHALWKEMGWGASVKAHQFVLALRDYFQEKWEANPLESQDSINLEFPEPAHFLRLTEDPSDNPPPQLKKDHWALPYMTLSRLQPISESFDDDASGYITPSEVNVFTASRPDHWSLPHWVAYWAVGWHQTLIDYSARIEEVISKIFAILPEICAENQSSVNQYLSTVYVPIWTLARSVNEVMVNPSLRFRFEQYCRTEELRLKNNLEKIKYTIDTIDTLALVTGPGRIERFILPVLWLLLKRHFDIMKLCRSNFVQPDELWDASSSIMFVIQAAQERLEDLKGLRFSGTIFYFCAWFGELF</sequence>
<proteinExistence type="predicted"/>
<dbReference type="Proteomes" id="UP000054279">
    <property type="component" value="Unassembled WGS sequence"/>
</dbReference>
<evidence type="ECO:0000313" key="2">
    <source>
        <dbReference type="EMBL" id="KIJ38716.1"/>
    </source>
</evidence>
<evidence type="ECO:0000313" key="3">
    <source>
        <dbReference type="Proteomes" id="UP000054279"/>
    </source>
</evidence>